<evidence type="ECO:0000256" key="9">
    <source>
        <dbReference type="ARBA" id="ARBA00022837"/>
    </source>
</evidence>
<evidence type="ECO:0000256" key="7">
    <source>
        <dbReference type="ARBA" id="ARBA00022729"/>
    </source>
</evidence>
<evidence type="ECO:0000256" key="3">
    <source>
        <dbReference type="ARBA" id="ARBA00010147"/>
    </source>
</evidence>
<dbReference type="GO" id="GO:0046872">
    <property type="term" value="F:metal ion binding"/>
    <property type="evidence" value="ECO:0007669"/>
    <property type="project" value="UniProtKB-KW"/>
</dbReference>
<evidence type="ECO:0000256" key="4">
    <source>
        <dbReference type="ARBA" id="ARBA00011233"/>
    </source>
</evidence>
<evidence type="ECO:0000259" key="23">
    <source>
        <dbReference type="PROSITE" id="PS51448"/>
    </source>
</evidence>
<keyword evidence="7" id="KW-0732">Signal</keyword>
<dbReference type="CDD" id="cd00112">
    <property type="entry name" value="LDLa"/>
    <property type="match status" value="2"/>
</dbReference>
<dbReference type="PANTHER" id="PTHR45713:SF6">
    <property type="entry name" value="F5_8 TYPE C DOMAIN-CONTAINING PROTEIN"/>
    <property type="match status" value="1"/>
</dbReference>
<dbReference type="Gene3D" id="2.60.120.260">
    <property type="entry name" value="Galactose-binding domain-like"/>
    <property type="match status" value="4"/>
</dbReference>
<dbReference type="Gene3D" id="2.60.120.200">
    <property type="match status" value="2"/>
</dbReference>
<dbReference type="InterPro" id="IPR000519">
    <property type="entry name" value="P_trefoil_dom"/>
</dbReference>
<dbReference type="Pfam" id="PF02140">
    <property type="entry name" value="SUEL_Lectin"/>
    <property type="match status" value="1"/>
</dbReference>
<accession>A0A9J7LJ62</accession>
<dbReference type="Pfam" id="PF00057">
    <property type="entry name" value="Ldl_recept_a"/>
    <property type="match status" value="1"/>
</dbReference>
<dbReference type="GeneID" id="118420094"/>
<dbReference type="GO" id="GO:0005576">
    <property type="term" value="C:extracellular region"/>
    <property type="evidence" value="ECO:0007669"/>
    <property type="project" value="UniProtKB-SubCell"/>
</dbReference>
<dbReference type="PROSITE" id="PS00025">
    <property type="entry name" value="P_TREFOIL_1"/>
    <property type="match status" value="1"/>
</dbReference>
<dbReference type="Gene3D" id="3.10.100.10">
    <property type="entry name" value="Mannose-Binding Protein A, subunit A"/>
    <property type="match status" value="1"/>
</dbReference>
<dbReference type="InterPro" id="IPR016187">
    <property type="entry name" value="CTDL_fold"/>
</dbReference>
<feature type="disulfide bond" evidence="14">
    <location>
        <begin position="678"/>
        <end position="693"/>
    </location>
</feature>
<dbReference type="Pfam" id="PF13385">
    <property type="entry name" value="Laminin_G_3"/>
    <property type="match status" value="2"/>
</dbReference>
<keyword evidence="8" id="KW-0430">Lectin</keyword>
<feature type="disulfide bond" evidence="12">
    <location>
        <begin position="615"/>
        <end position="633"/>
    </location>
</feature>
<dbReference type="InterPro" id="IPR002172">
    <property type="entry name" value="LDrepeatLR_classA_rpt"/>
</dbReference>
<dbReference type="Gene3D" id="4.10.110.10">
    <property type="entry name" value="Spasmolytic Protein, domain 1"/>
    <property type="match status" value="1"/>
</dbReference>
<feature type="disulfide bond" evidence="12">
    <location>
        <begin position="608"/>
        <end position="620"/>
    </location>
</feature>
<evidence type="ECO:0000259" key="20">
    <source>
        <dbReference type="PROSITE" id="PS50923"/>
    </source>
</evidence>
<dbReference type="RefSeq" id="XP_035682690.1">
    <property type="nucleotide sequence ID" value="XM_035826797.1"/>
</dbReference>
<proteinExistence type="inferred from homology"/>
<evidence type="ECO:0000256" key="8">
    <source>
        <dbReference type="ARBA" id="ARBA00022734"/>
    </source>
</evidence>
<comment type="subcellular location">
    <subcellularLocation>
        <location evidence="2">Secreted</location>
    </subcellularLocation>
</comment>
<feature type="domain" description="Apple" evidence="21">
    <location>
        <begin position="1750"/>
        <end position="1827"/>
    </location>
</feature>
<dbReference type="InterPro" id="IPR036055">
    <property type="entry name" value="LDL_receptor-like_sf"/>
</dbReference>
<dbReference type="Gene3D" id="2.10.70.10">
    <property type="entry name" value="Complement Module, domain 1"/>
    <property type="match status" value="4"/>
</dbReference>
<feature type="domain" description="SUEL-type lectin" evidence="19">
    <location>
        <begin position="2109"/>
        <end position="2196"/>
    </location>
</feature>
<keyword evidence="6" id="KW-0479">Metal-binding</keyword>
<dbReference type="InterPro" id="IPR043159">
    <property type="entry name" value="Lectin_gal-bd_sf"/>
</dbReference>
<dbReference type="InterPro" id="IPR008979">
    <property type="entry name" value="Galactose-bd-like_sf"/>
</dbReference>
<feature type="region of interest" description="Disordered" evidence="15">
    <location>
        <begin position="2215"/>
        <end position="2236"/>
    </location>
</feature>
<dbReference type="PROSITE" id="PS50228">
    <property type="entry name" value="SUEL_LECTIN"/>
    <property type="match status" value="1"/>
</dbReference>
<keyword evidence="24" id="KW-1185">Reference proteome</keyword>
<evidence type="ECO:0000259" key="22">
    <source>
        <dbReference type="PROSITE" id="PS51212"/>
    </source>
</evidence>
<evidence type="ECO:0000313" key="25">
    <source>
        <dbReference type="RefSeq" id="XP_035682690.1"/>
    </source>
</evidence>
<dbReference type="SMART" id="SM00042">
    <property type="entry name" value="CUB"/>
    <property type="match status" value="3"/>
</dbReference>
<dbReference type="SMART" id="SM00321">
    <property type="entry name" value="WSC"/>
    <property type="match status" value="1"/>
</dbReference>
<dbReference type="Pfam" id="PF00088">
    <property type="entry name" value="Trefoil"/>
    <property type="match status" value="1"/>
</dbReference>
<evidence type="ECO:0000313" key="24">
    <source>
        <dbReference type="Proteomes" id="UP000001554"/>
    </source>
</evidence>
<dbReference type="CDD" id="cd00033">
    <property type="entry name" value="CCP"/>
    <property type="match status" value="4"/>
</dbReference>
<dbReference type="PROSITE" id="PS50923">
    <property type="entry name" value="SUSHI"/>
    <property type="match status" value="4"/>
</dbReference>
<dbReference type="Gene3D" id="4.10.400.10">
    <property type="entry name" value="Low-density Lipoprotein Receptor"/>
    <property type="match status" value="1"/>
</dbReference>
<evidence type="ECO:0000259" key="18">
    <source>
        <dbReference type="PROSITE" id="PS50041"/>
    </source>
</evidence>
<feature type="disulfide bond" evidence="12">
    <location>
        <begin position="2063"/>
        <end position="2081"/>
    </location>
</feature>
<feature type="domain" description="C-type lectin" evidence="18">
    <location>
        <begin position="1123"/>
        <end position="1240"/>
    </location>
</feature>
<evidence type="ECO:0000256" key="12">
    <source>
        <dbReference type="PROSITE-ProRule" id="PRU00124"/>
    </source>
</evidence>
<dbReference type="InterPro" id="IPR039477">
    <property type="entry name" value="ILEI/PANDER_dom"/>
</dbReference>
<dbReference type="Pfam" id="PF00059">
    <property type="entry name" value="Lectin_C"/>
    <property type="match status" value="1"/>
</dbReference>
<keyword evidence="10 12" id="KW-1015">Disulfide bond</keyword>
<dbReference type="InterPro" id="IPR000859">
    <property type="entry name" value="CUB_dom"/>
</dbReference>
<dbReference type="SUPFAM" id="SSF56436">
    <property type="entry name" value="C-type lectin-like"/>
    <property type="match status" value="1"/>
</dbReference>
<dbReference type="InterPro" id="IPR013320">
    <property type="entry name" value="ConA-like_dom_sf"/>
</dbReference>
<evidence type="ECO:0000256" key="5">
    <source>
        <dbReference type="ARBA" id="ARBA00022525"/>
    </source>
</evidence>
<feature type="domain" description="Sushi" evidence="20">
    <location>
        <begin position="369"/>
        <end position="431"/>
    </location>
</feature>
<dbReference type="PROSITE" id="PS50948">
    <property type="entry name" value="PAN"/>
    <property type="match status" value="1"/>
</dbReference>
<dbReference type="GO" id="GO:0010185">
    <property type="term" value="P:regulation of cellular defense response"/>
    <property type="evidence" value="ECO:0007669"/>
    <property type="project" value="UniProtKB-ARBA"/>
</dbReference>
<reference evidence="25" key="2">
    <citation type="submission" date="2025-08" db="UniProtKB">
        <authorList>
            <consortium name="RefSeq"/>
        </authorList>
    </citation>
    <scope>IDENTIFICATION</scope>
    <source>
        <strain evidence="25">S238N-H82</strain>
        <tissue evidence="25">Testes</tissue>
    </source>
</reference>
<sequence length="2581" mass="275711">MTGAASLTCQAGVPPSWDTSPPNCTATCPADEERPAGTGVILSPGYPDEYGTDQDCAWVIRGCGGPVTLSFRFFQTEEDYDILSVYDDSLDTPALEYSGQLDLKDYISISSVLYVRFTSDGSVTDSGFWIDYSSSCCSDPGAPVNGGREGNSFSPGDVVVFSCNDGFELIGEKNATCREAGNITEYDWSSPAPVCQAVVSDTCPALPGVANAERTGNGTAAGDVVLYRCEPGFTMAGAANLTCQAGVPPSWDTSPPNCTATCPVEEERPAGTGVILSPGYPDEYGTDQDCAWVIRGCGGPVTLSFRFFQTEEDYDILSVYDDSLDTPALEYSGQPDLKDYISISSVLYVRFTSDGSVTDSGFWIDYSSSCCSDPGAPVNGSREGDSFSPGDVVVFSCNDGFELIGEKNATCRETGNITEYDWSSPAPVCQAVVSDTCPALPDVANAERTGNGTAAGDVVLYRCEPGFTMTGAASLTCQAGVPPSWDTSPPNCTATCPVEEERPAGTGVILSPGYPDEYGTDQDCAWVIRGCGGPVTLSFRFFQTEEDYDILSVFDDSLDTPALEYSGQPDLNDYISISSVLYVRFTSDGSVTDSGFWIDYSCEATIGCGPDEFACANGNCTRQEALCDGQDDCGDGSDESGGNCTIGNGPTSRHRKVARVKRQADGECGVEVSARRDCGSPGITQAECLQRGCCFDSTTVNAIMCFYKRDTSEDLISHGCYEDVSSRRFPHASVTASDMTNNQCLEHCRQQGFSYAGTQYSTQCFCGTERNFADLGEVRPAAECGSSCGGDAAQVCGGNWRLSVYRVTGCTLWTRWFDRDDPSGTADSELLSDLRQENPGEICSGPAAVQARVRATQVDANQTGQQFELYDKAVGFLCRNTDQSDGTCLDYEVRFCCDSEPVGLWTFHAENGMTDITGNGNDAVTSTIELSEGPNGTTGSYEFSGSSGSYVEIPNNGRLDVRYSLTVLASIYPTGAHGPLFNYRTDDWGFHFWQTAANQIFVRAVTRDGTLLDAVSADVLLQSAWNYVGATYNYGTGELAVWHEGSQANSQSVGVTELATQYAVRVGYRDGESRAFSGRIACLQLYDYAMQQGQILEARTKCDATTVSPIEAPVCPIPDYVPYNGDCYKSFAEEKTYTEAGQACAADGGILAMPKDGETNAFLASLAPVVGGRWFGLTDADGDGQWEFADGQPLTNFSNWRVGEPAPDDETGLGGCAGLYATASTWNERDCSKLRGFICQTNGGVDWLVLNASSVAETSGSPYTLGGVMYDAAAALDGNSATYWRPQYSSSGDYWITFDLQTPHTVFRLRFSGPGDVQHDVRAFVLEASQLSSPYLWHSVVNISYIAADRSTEPRVYDGFSVTARFWRFRVTETHASPPDGPPFVTEIGFYGFEAKAMISTVRPMPMTTTNTPLRHSTSSQSLPDNIALRRPAAQSSIYNSANQPGLAVDGNTDTAWTGGSCVHTAQETGPWWSVDLGFPRNVGIVTVYNRQDCCWDRINPFRVHVTDSVSSLSDVTSCGGDHRFREGQASMEVHCAGLKGQVVVIQLPGTDRMMNMCEVKVYEATNMALGRPTAQSSHHVYSQPGGRAVDGSNNTNYLVAPFCVHTDGQSDGLDPWWYVNLGGTRTVGYVIIFTRQDYGPERISPFQIHIGNSTDVAANARCGDSHTFPTDRVDMTVSCFGMRGQYVGILLPGSGRILQLCEVEVYSAPEGFTVLAQSSGLEDPGYGADSSYVISNGQLSRVEAGTGTCGQSTFRHFPETGCGGSAVDITGYQGVSLQFCAEACCAELTCLSFQYSTRGACWLKNKLCSSAEKHSNSDGNMYDRLVLPVLRRGHQVFIVNEQTGAVVEKAVFDTHHGGGGVTAARQLTTFLQGIPEGRVVAIVVHDSGDTEADSEPDLAAYGATATRLGTRESWAMISQKGAIPSWFVEGTSARGAGPTIVQAYVQTGTATPTPTPQPDPLTPLQYCWSAEYGMSAVNGFISGGERSSDSPNYWYFGDFSDTEGYEACAQACDAEPLCMAFSFHYSAYGNSWGSQCYGRGAIVDTLVPSANIVSGQRLGVSCGDVTCVQVLDRCDGWADCADGQDEAPDVCDVQETTPVQATPTRQLVCERQTMSLECPAGSQIGVLWAVYGRIRQDAPPCVSNPNTNCRAPTSFSRVTEECGGKPSCTIQASNSVFSDSCSGVEKYLDVLYECRQPGLVAATGVWPLNRQHEANDTSGNGYHATPEGASTRLAPGLKGEPSGSYSFPSSQASSLRIANSGVFGAAGSFTVLLHVYPTGEGGTLLTFSDGQKAEIRQENSTFLIFKLLSSSLNLTLEASVLTLNSWNYVGASYNYSTGVALVWHEGTPVAKSNFGRLELCSQGDMIVGSSSGDPSAFGGRISCLQIYGAALSKADVGRARETCYGGNVAVGKPANQSSSSVVPDGDSGAGQAVDGYLGTAGDACTAAERDAEPWWLVNLGDSTSVGSVRILSQGCCGNRLENFQVRVGDSPNFLQNQACAGMYTGTPSGGERIELHCREGTAGQYVSVQTIKTSDRLSLCEVEVFPETGVSPSLACGETTLCNPTHTFPSHRCDPVPALW</sequence>
<dbReference type="CDD" id="cd22827">
    <property type="entry name" value="Gal_Rha_Lectin_SUL-I-like"/>
    <property type="match status" value="1"/>
</dbReference>
<comment type="function">
    <text evidence="1">Acts as a defensive agent. Recognizes blood group fucosylated oligosaccharides including A, B, H and Lewis B-type antigens. Does not recognize Lewis A antigen and has low affinity for monovalent haptens.</text>
</comment>
<dbReference type="GO" id="GO:0001868">
    <property type="term" value="P:regulation of complement activation, lectin pathway"/>
    <property type="evidence" value="ECO:0007669"/>
    <property type="project" value="UniProtKB-ARBA"/>
</dbReference>
<feature type="domain" description="Sushi" evidence="20">
    <location>
        <begin position="435"/>
        <end position="494"/>
    </location>
</feature>
<evidence type="ECO:0000256" key="11">
    <source>
        <dbReference type="ARBA" id="ARBA00023180"/>
    </source>
</evidence>
<dbReference type="Gene3D" id="2.60.120.740">
    <property type="match status" value="1"/>
</dbReference>
<dbReference type="InterPro" id="IPR000421">
    <property type="entry name" value="FA58C"/>
</dbReference>
<evidence type="ECO:0000259" key="21">
    <source>
        <dbReference type="PROSITE" id="PS50948"/>
    </source>
</evidence>
<feature type="domain" description="P-type" evidence="23">
    <location>
        <begin position="666"/>
        <end position="709"/>
    </location>
</feature>
<evidence type="ECO:0000256" key="10">
    <source>
        <dbReference type="ARBA" id="ARBA00023157"/>
    </source>
</evidence>
<protein>
    <submittedName>
        <fullName evidence="25">Uncharacterized protein LOC118420094</fullName>
    </submittedName>
</protein>
<evidence type="ECO:0000256" key="14">
    <source>
        <dbReference type="PROSITE-ProRule" id="PRU00779"/>
    </source>
</evidence>
<dbReference type="Pfam" id="PF00084">
    <property type="entry name" value="Sushi"/>
    <property type="match status" value="4"/>
</dbReference>
<dbReference type="Pfam" id="PF00431">
    <property type="entry name" value="CUB"/>
    <property type="match status" value="3"/>
</dbReference>
<feature type="domain" description="Sushi" evidence="20">
    <location>
        <begin position="201"/>
        <end position="260"/>
    </location>
</feature>
<dbReference type="PROSITE" id="PS50022">
    <property type="entry name" value="FA58C_3"/>
    <property type="match status" value="1"/>
</dbReference>
<dbReference type="GO" id="GO:0042806">
    <property type="term" value="F:fucose binding"/>
    <property type="evidence" value="ECO:0007669"/>
    <property type="project" value="UniProtKB-ARBA"/>
</dbReference>
<dbReference type="PROSITE" id="PS01180">
    <property type="entry name" value="CUB"/>
    <property type="match status" value="3"/>
</dbReference>
<comment type="similarity">
    <text evidence="3">Belongs to the fucolectin family.</text>
</comment>
<dbReference type="PROSITE" id="PS51448">
    <property type="entry name" value="P_TREFOIL_2"/>
    <property type="match status" value="1"/>
</dbReference>
<organism evidence="24 25">
    <name type="scientific">Branchiostoma floridae</name>
    <name type="common">Florida lancelet</name>
    <name type="synonym">Amphioxus</name>
    <dbReference type="NCBI Taxonomy" id="7739"/>
    <lineage>
        <taxon>Eukaryota</taxon>
        <taxon>Metazoa</taxon>
        <taxon>Chordata</taxon>
        <taxon>Cephalochordata</taxon>
        <taxon>Leptocardii</taxon>
        <taxon>Amphioxiformes</taxon>
        <taxon>Branchiostomatidae</taxon>
        <taxon>Branchiostoma</taxon>
    </lineage>
</organism>
<dbReference type="FunFam" id="4.10.110.10:FF:000006">
    <property type="entry name" value="Trefoil factor 1"/>
    <property type="match status" value="1"/>
</dbReference>
<feature type="domain" description="CUB" evidence="16">
    <location>
        <begin position="258"/>
        <end position="369"/>
    </location>
</feature>
<evidence type="ECO:0000256" key="15">
    <source>
        <dbReference type="SAM" id="MobiDB-lite"/>
    </source>
</evidence>
<dbReference type="SUPFAM" id="SSF57424">
    <property type="entry name" value="LDL receptor-like module"/>
    <property type="match status" value="2"/>
</dbReference>
<dbReference type="SMART" id="SM00607">
    <property type="entry name" value="FTP"/>
    <property type="match status" value="3"/>
</dbReference>
<dbReference type="InterPro" id="IPR003609">
    <property type="entry name" value="Pan_app"/>
</dbReference>
<dbReference type="InterPro" id="IPR035914">
    <property type="entry name" value="Sperma_CUB_dom_sf"/>
</dbReference>
<feature type="domain" description="WSC" evidence="22">
    <location>
        <begin position="714"/>
        <end position="808"/>
    </location>
</feature>
<dbReference type="InterPro" id="IPR006585">
    <property type="entry name" value="FTP1"/>
</dbReference>
<evidence type="ECO:0000259" key="19">
    <source>
        <dbReference type="PROSITE" id="PS50228"/>
    </source>
</evidence>
<dbReference type="SMART" id="SM00192">
    <property type="entry name" value="LDLa"/>
    <property type="match status" value="2"/>
</dbReference>
<evidence type="ECO:0000256" key="2">
    <source>
        <dbReference type="ARBA" id="ARBA00004613"/>
    </source>
</evidence>
<keyword evidence="5" id="KW-0964">Secreted</keyword>
<dbReference type="InterPro" id="IPR051941">
    <property type="entry name" value="BG_Antigen-Binding_Lectin"/>
</dbReference>
<feature type="disulfide bond" evidence="14">
    <location>
        <begin position="688"/>
        <end position="705"/>
    </location>
</feature>
<dbReference type="PROSITE" id="PS50068">
    <property type="entry name" value="LDLRA_2"/>
    <property type="match status" value="2"/>
</dbReference>
<dbReference type="CDD" id="cd00041">
    <property type="entry name" value="CUB"/>
    <property type="match status" value="3"/>
</dbReference>
<evidence type="ECO:0000259" key="16">
    <source>
        <dbReference type="PROSITE" id="PS01180"/>
    </source>
</evidence>
<dbReference type="Pfam" id="PF22633">
    <property type="entry name" value="F5_F8_type_C_2"/>
    <property type="match status" value="3"/>
</dbReference>
<evidence type="ECO:0000256" key="1">
    <source>
        <dbReference type="ARBA" id="ARBA00002219"/>
    </source>
</evidence>
<feature type="domain" description="CUB" evidence="16">
    <location>
        <begin position="492"/>
        <end position="603"/>
    </location>
</feature>
<evidence type="ECO:0000256" key="6">
    <source>
        <dbReference type="ARBA" id="ARBA00022723"/>
    </source>
</evidence>
<dbReference type="InterPro" id="IPR025155">
    <property type="entry name" value="WxxW_domain"/>
</dbReference>
<dbReference type="Pfam" id="PF00754">
    <property type="entry name" value="F5_F8_type_C"/>
    <property type="match status" value="1"/>
</dbReference>
<name>A0A9J7LJ62_BRAFL</name>
<dbReference type="InterPro" id="IPR016186">
    <property type="entry name" value="C-type_lectin-like/link_sf"/>
</dbReference>
<feature type="domain" description="F5/8 type C" evidence="17">
    <location>
        <begin position="1239"/>
        <end position="1369"/>
    </location>
</feature>
<dbReference type="Pfam" id="PF01822">
    <property type="entry name" value="WSC"/>
    <property type="match status" value="1"/>
</dbReference>
<dbReference type="Pfam" id="PF15711">
    <property type="entry name" value="ILEI"/>
    <property type="match status" value="1"/>
</dbReference>
<dbReference type="SUPFAM" id="SSF49854">
    <property type="entry name" value="Spermadhesin, CUB domain"/>
    <property type="match status" value="3"/>
</dbReference>
<dbReference type="PROSITE" id="PS51212">
    <property type="entry name" value="WSC"/>
    <property type="match status" value="1"/>
</dbReference>
<dbReference type="KEGG" id="bfo:118420094"/>
<keyword evidence="13" id="KW-0768">Sushi</keyword>
<dbReference type="Proteomes" id="UP000001554">
    <property type="component" value="Chromosome 7"/>
</dbReference>
<dbReference type="CDD" id="cd00111">
    <property type="entry name" value="Trefoil"/>
    <property type="match status" value="1"/>
</dbReference>
<dbReference type="SUPFAM" id="SSF49899">
    <property type="entry name" value="Concanavalin A-like lectins/glucanases"/>
    <property type="match status" value="2"/>
</dbReference>
<dbReference type="OrthoDB" id="406096at2759"/>
<dbReference type="Pfam" id="PF13330">
    <property type="entry name" value="Mucin2_WxxW"/>
    <property type="match status" value="1"/>
</dbReference>
<dbReference type="InterPro" id="IPR044913">
    <property type="entry name" value="P_trefoil_dom_sf"/>
</dbReference>
<feature type="region of interest" description="Disordered" evidence="15">
    <location>
        <begin position="1"/>
        <end position="24"/>
    </location>
</feature>
<dbReference type="InterPro" id="IPR002889">
    <property type="entry name" value="WSC_carb-bd"/>
</dbReference>
<feature type="domain" description="Sushi" evidence="20">
    <location>
        <begin position="135"/>
        <end position="197"/>
    </location>
</feature>
<feature type="disulfide bond" evidence="14">
    <location>
        <begin position="668"/>
        <end position="694"/>
    </location>
</feature>
<keyword evidence="11" id="KW-0325">Glycoprotein</keyword>
<evidence type="ECO:0000256" key="13">
    <source>
        <dbReference type="PROSITE-ProRule" id="PRU00302"/>
    </source>
</evidence>
<dbReference type="SUPFAM" id="SSF49785">
    <property type="entry name" value="Galactose-binding domain-like"/>
    <property type="match status" value="4"/>
</dbReference>
<comment type="caution">
    <text evidence="13">Lacks conserved residue(s) required for the propagation of feature annotation.</text>
</comment>
<dbReference type="Gene3D" id="2.60.120.290">
    <property type="entry name" value="Spermadhesin, CUB domain"/>
    <property type="match status" value="3"/>
</dbReference>
<dbReference type="SUPFAM" id="SSF57535">
    <property type="entry name" value="Complement control module/SCR domain"/>
    <property type="match status" value="4"/>
</dbReference>
<dbReference type="InterPro" id="IPR000436">
    <property type="entry name" value="Sushi_SCR_CCP_dom"/>
</dbReference>
<dbReference type="PROSITE" id="PS52031">
    <property type="entry name" value="GG_LECTIN"/>
    <property type="match status" value="1"/>
</dbReference>
<dbReference type="InterPro" id="IPR035976">
    <property type="entry name" value="Sushi/SCR/CCP_sf"/>
</dbReference>
<reference evidence="24" key="1">
    <citation type="journal article" date="2020" name="Nat. Ecol. Evol.">
        <title>Deeply conserved synteny resolves early events in vertebrate evolution.</title>
        <authorList>
            <person name="Simakov O."/>
            <person name="Marletaz F."/>
            <person name="Yue J.X."/>
            <person name="O'Connell B."/>
            <person name="Jenkins J."/>
            <person name="Brandt A."/>
            <person name="Calef R."/>
            <person name="Tung C.H."/>
            <person name="Huang T.K."/>
            <person name="Schmutz J."/>
            <person name="Satoh N."/>
            <person name="Yu J.K."/>
            <person name="Putnam N.H."/>
            <person name="Green R.E."/>
            <person name="Rokhsar D.S."/>
        </authorList>
    </citation>
    <scope>NUCLEOTIDE SEQUENCE [LARGE SCALE GENOMIC DNA]</scope>
    <source>
        <strain evidence="24">S238N-H82</strain>
    </source>
</reference>
<dbReference type="InterPro" id="IPR000922">
    <property type="entry name" value="Lectin_gal-bd_dom"/>
</dbReference>
<keyword evidence="9" id="KW-0106">Calcium</keyword>
<dbReference type="SUPFAM" id="SSF57492">
    <property type="entry name" value="Trefoil"/>
    <property type="match status" value="1"/>
</dbReference>
<gene>
    <name evidence="25" type="primary">LOC118420094</name>
</gene>
<dbReference type="SMART" id="SM00018">
    <property type="entry name" value="PD"/>
    <property type="match status" value="1"/>
</dbReference>
<dbReference type="InterPro" id="IPR001304">
    <property type="entry name" value="C-type_lectin-like"/>
</dbReference>
<dbReference type="PROSITE" id="PS50041">
    <property type="entry name" value="C_TYPE_LECTIN_2"/>
    <property type="match status" value="1"/>
</dbReference>
<evidence type="ECO:0000259" key="17">
    <source>
        <dbReference type="PROSITE" id="PS50022"/>
    </source>
</evidence>
<dbReference type="PANTHER" id="PTHR45713">
    <property type="entry name" value="FTP DOMAIN-CONTAINING PROTEIN"/>
    <property type="match status" value="1"/>
</dbReference>
<comment type="subunit">
    <text evidence="4">Homotrimer.</text>
</comment>
<dbReference type="SMART" id="SM00034">
    <property type="entry name" value="CLECT"/>
    <property type="match status" value="1"/>
</dbReference>
<feature type="domain" description="CUB" evidence="16">
    <location>
        <begin position="24"/>
        <end position="135"/>
    </location>
</feature>
<dbReference type="SMART" id="SM00032">
    <property type="entry name" value="CCP"/>
    <property type="match status" value="4"/>
</dbReference>
<dbReference type="InterPro" id="IPR017957">
    <property type="entry name" value="P_trefoil_CS"/>
</dbReference>